<name>A0A2R3QUE3_ECTME</name>
<protein>
    <submittedName>
        <fullName evidence="1">Cytoplasmic protein</fullName>
    </submittedName>
</protein>
<dbReference type="PANTHER" id="PTHR30528">
    <property type="entry name" value="CYTOPLASMIC PROTEIN"/>
    <property type="match status" value="1"/>
</dbReference>
<dbReference type="OrthoDB" id="9787207at2"/>
<dbReference type="RefSeq" id="WP_106740751.1">
    <property type="nucleotide sequence ID" value="NZ_CP027657.1"/>
</dbReference>
<dbReference type="Proteomes" id="UP000238327">
    <property type="component" value="Chromosome"/>
</dbReference>
<organism evidence="1 2">
    <name type="scientific">Ectopseudomonas mendocina</name>
    <name type="common">Pseudomonas mendocina</name>
    <dbReference type="NCBI Taxonomy" id="300"/>
    <lineage>
        <taxon>Bacteria</taxon>
        <taxon>Pseudomonadati</taxon>
        <taxon>Pseudomonadota</taxon>
        <taxon>Gammaproteobacteria</taxon>
        <taxon>Pseudomonadales</taxon>
        <taxon>Pseudomonadaceae</taxon>
        <taxon>Ectopseudomonas</taxon>
    </lineage>
</organism>
<reference evidence="1 2" key="1">
    <citation type="submission" date="2018-03" db="EMBL/GenBank/DDBJ databases">
        <title>Complete genome sequence and methylome analysis of Pseudomonas mendocina NEB 698.</title>
        <authorList>
            <person name="Morgan R.D."/>
        </authorList>
    </citation>
    <scope>NUCLEOTIDE SEQUENCE [LARGE SCALE GENOMIC DNA]</scope>
    <source>
        <strain evidence="1 2">NEB698</strain>
    </source>
</reference>
<sequence>MTLSLSLAEARRLALVAQGFGRTPRGAIAHKQLQAQIERLGVLQVDSVNALVRSHYLPAFSRLGHYQAEHLDELAWGRARRRRLFEYWGHEASLLPLELYPLLRWRMRRAADGQGIYSQLATFGVEQRDAIDRVLQTVRERGALGAGSLSTRTEKAGPWWDWSAEKTALEWLFAAGEVTVAGRRGFERLYDLPERVIPADYLNHADLEEGEAQRRLLLRSADALGVASEKDLRDYYRLDASDSKLRIAELVEAGELLPVAVQGWRQLAYCRGEARIPRRVHHSALLSPFDSLIWERERTERLFGFRYRLEIYTPQAKRVYGYYVLPFLHHERLLARVDLRSERVAGRLAVHAVHLEEEVLSEEARLALGDSLRALAHWLGLDEVWLAPGVSVRGLLG</sequence>
<dbReference type="PANTHER" id="PTHR30528:SF0">
    <property type="entry name" value="CYTOPLASMIC PROTEIN"/>
    <property type="match status" value="1"/>
</dbReference>
<proteinExistence type="predicted"/>
<accession>A0A2R3QUE3</accession>
<dbReference type="AlphaFoldDB" id="A0A2R3QUE3"/>
<dbReference type="Pfam" id="PF06224">
    <property type="entry name" value="AlkZ-like"/>
    <property type="match status" value="1"/>
</dbReference>
<evidence type="ECO:0000313" key="1">
    <source>
        <dbReference type="EMBL" id="AVO55415.1"/>
    </source>
</evidence>
<dbReference type="InterPro" id="IPR009351">
    <property type="entry name" value="AlkZ-like"/>
</dbReference>
<dbReference type="STRING" id="1001585.MDS_2586"/>
<dbReference type="EMBL" id="CP027657">
    <property type="protein sequence ID" value="AVO55415.1"/>
    <property type="molecule type" value="Genomic_DNA"/>
</dbReference>
<evidence type="ECO:0000313" key="2">
    <source>
        <dbReference type="Proteomes" id="UP000238327"/>
    </source>
</evidence>
<gene>
    <name evidence="1" type="ORF">C7A17_22530</name>
</gene>